<dbReference type="Proteomes" id="UP001500218">
    <property type="component" value="Unassembled WGS sequence"/>
</dbReference>
<sequence length="205" mass="22812">MVDWALQLPMIYRVHAGRTTTVPPVAFSQILLNGFDDGSRPDLFDWECHLSQVWPHVRVRKTLETRAFDALPWPMFSAAPAFWAGLAYDDRSLAEALELLSCVTVEHLRDLTSEVPIKGLGATCGGRSVLHLSAELLRLAHRGLLRRVEQNIEPSWVPDLLDPLLDVVTSGVTFAERSLREWGESVSSSPLSFVDAVTIGGARRR</sequence>
<dbReference type="SUPFAM" id="SSF55931">
    <property type="entry name" value="Glutamine synthetase/guanido kinase"/>
    <property type="match status" value="1"/>
</dbReference>
<protein>
    <recommendedName>
        <fullName evidence="1">glutamate--cysteine ligase</fullName>
        <ecNumber evidence="1">6.3.2.2</ecNumber>
    </recommendedName>
</protein>
<evidence type="ECO:0000256" key="4">
    <source>
        <dbReference type="ARBA" id="ARBA00022840"/>
    </source>
</evidence>
<evidence type="ECO:0000313" key="6">
    <source>
        <dbReference type="EMBL" id="GAA1783429.1"/>
    </source>
</evidence>
<keyword evidence="2" id="KW-0436">Ligase</keyword>
<keyword evidence="3" id="KW-0547">Nucleotide-binding</keyword>
<dbReference type="EC" id="6.3.2.2" evidence="1"/>
<comment type="catalytic activity">
    <reaction evidence="5">
        <text>L-cysteine + L-glutamate + ATP = gamma-L-glutamyl-L-cysteine + ADP + phosphate + H(+)</text>
        <dbReference type="Rhea" id="RHEA:13285"/>
        <dbReference type="ChEBI" id="CHEBI:15378"/>
        <dbReference type="ChEBI" id="CHEBI:29985"/>
        <dbReference type="ChEBI" id="CHEBI:30616"/>
        <dbReference type="ChEBI" id="CHEBI:35235"/>
        <dbReference type="ChEBI" id="CHEBI:43474"/>
        <dbReference type="ChEBI" id="CHEBI:58173"/>
        <dbReference type="ChEBI" id="CHEBI:456216"/>
        <dbReference type="EC" id="6.3.2.2"/>
    </reaction>
</comment>
<evidence type="ECO:0000256" key="2">
    <source>
        <dbReference type="ARBA" id="ARBA00022598"/>
    </source>
</evidence>
<comment type="caution">
    <text evidence="6">The sequence shown here is derived from an EMBL/GenBank/DDBJ whole genome shotgun (WGS) entry which is preliminary data.</text>
</comment>
<dbReference type="InterPro" id="IPR006336">
    <property type="entry name" value="GCS2"/>
</dbReference>
<accession>A0ABP4XKW5</accession>
<evidence type="ECO:0000256" key="3">
    <source>
        <dbReference type="ARBA" id="ARBA00022741"/>
    </source>
</evidence>
<evidence type="ECO:0000313" key="7">
    <source>
        <dbReference type="Proteomes" id="UP001500218"/>
    </source>
</evidence>
<organism evidence="6 7">
    <name type="scientific">Luedemannella flava</name>
    <dbReference type="NCBI Taxonomy" id="349316"/>
    <lineage>
        <taxon>Bacteria</taxon>
        <taxon>Bacillati</taxon>
        <taxon>Actinomycetota</taxon>
        <taxon>Actinomycetes</taxon>
        <taxon>Micromonosporales</taxon>
        <taxon>Micromonosporaceae</taxon>
        <taxon>Luedemannella</taxon>
    </lineage>
</organism>
<proteinExistence type="predicted"/>
<keyword evidence="7" id="KW-1185">Reference proteome</keyword>
<dbReference type="PANTHER" id="PTHR34378:SF1">
    <property type="entry name" value="GLUTAMATE--CYSTEINE LIGASE, CHLOROPLASTIC"/>
    <property type="match status" value="1"/>
</dbReference>
<reference evidence="7" key="1">
    <citation type="journal article" date="2019" name="Int. J. Syst. Evol. Microbiol.">
        <title>The Global Catalogue of Microorganisms (GCM) 10K type strain sequencing project: providing services to taxonomists for standard genome sequencing and annotation.</title>
        <authorList>
            <consortium name="The Broad Institute Genomics Platform"/>
            <consortium name="The Broad Institute Genome Sequencing Center for Infectious Disease"/>
            <person name="Wu L."/>
            <person name="Ma J."/>
        </authorList>
    </citation>
    <scope>NUCLEOTIDE SEQUENCE [LARGE SCALE GENOMIC DNA]</scope>
    <source>
        <strain evidence="7">JCM 13250</strain>
    </source>
</reference>
<evidence type="ECO:0000256" key="1">
    <source>
        <dbReference type="ARBA" id="ARBA00012220"/>
    </source>
</evidence>
<dbReference type="EMBL" id="BAAALT010000003">
    <property type="protein sequence ID" value="GAA1783429.1"/>
    <property type="molecule type" value="Genomic_DNA"/>
</dbReference>
<keyword evidence="4" id="KW-0067">ATP-binding</keyword>
<name>A0ABP4XKW5_9ACTN</name>
<evidence type="ECO:0000256" key="5">
    <source>
        <dbReference type="ARBA" id="ARBA00048819"/>
    </source>
</evidence>
<dbReference type="PANTHER" id="PTHR34378">
    <property type="entry name" value="GLUTAMATE--CYSTEINE LIGASE, CHLOROPLASTIC"/>
    <property type="match status" value="1"/>
</dbReference>
<dbReference type="Pfam" id="PF04107">
    <property type="entry name" value="GCS2"/>
    <property type="match status" value="1"/>
</dbReference>
<gene>
    <name evidence="6" type="ORF">GCM10009682_01880</name>
</gene>
<dbReference type="Gene3D" id="3.30.590.20">
    <property type="match status" value="1"/>
</dbReference>
<dbReference type="InterPro" id="IPR014746">
    <property type="entry name" value="Gln_synth/guanido_kin_cat_dom"/>
</dbReference>
<dbReference type="InterPro" id="IPR035434">
    <property type="entry name" value="GCL_bact_plant"/>
</dbReference>